<comment type="caution">
    <text evidence="3">The sequence shown here is derived from an EMBL/GenBank/DDBJ whole genome shotgun (WGS) entry which is preliminary data.</text>
</comment>
<reference evidence="3 4" key="1">
    <citation type="submission" date="2024-06" db="EMBL/GenBank/DDBJ databases">
        <authorList>
            <person name="Pan Q."/>
            <person name="Wen M."/>
            <person name="Jouanno E."/>
            <person name="Zahm M."/>
            <person name="Klopp C."/>
            <person name="Cabau C."/>
            <person name="Louis A."/>
            <person name="Berthelot C."/>
            <person name="Parey E."/>
            <person name="Roest Crollius H."/>
            <person name="Montfort J."/>
            <person name="Robinson-Rechavi M."/>
            <person name="Bouchez O."/>
            <person name="Lampietro C."/>
            <person name="Lopez Roques C."/>
            <person name="Donnadieu C."/>
            <person name="Postlethwait J."/>
            <person name="Bobe J."/>
            <person name="Verreycken H."/>
            <person name="Guiguen Y."/>
        </authorList>
    </citation>
    <scope>NUCLEOTIDE SEQUENCE [LARGE SCALE GENOMIC DNA]</scope>
    <source>
        <strain evidence="3">Up_M1</strain>
        <tissue evidence="3">Testis</tissue>
    </source>
</reference>
<dbReference type="GO" id="GO:0007032">
    <property type="term" value="P:endosome organization"/>
    <property type="evidence" value="ECO:0007669"/>
    <property type="project" value="UniProtKB-UniRule"/>
</dbReference>
<comment type="subcellular location">
    <subcellularLocation>
        <location evidence="1">Early endosome</location>
    </subcellularLocation>
    <subcellularLocation>
        <location evidence="1">Recycling endosome</location>
    </subcellularLocation>
    <subcellularLocation>
        <location evidence="1">Golgi apparatus</location>
        <location evidence="1">trans-Golgi network</location>
    </subcellularLocation>
    <subcellularLocation>
        <location evidence="1">Cytoplasmic vesicle</location>
        <location evidence="1">Clathrin-coated vesicle</location>
    </subcellularLocation>
</comment>
<sequence length="269" mass="30844">MKIHKKILTHYLSCTSPVDKEGYLYKKKERTSSYHKRWFVLKANILFYQERPADRHLLGVIILEGCAIQPCECDGGLYTFSVVFRGPGLKTYWLAADDQLVLDCWVKALLTASHCYLSLLVRDLGTQYEAEAKRQTGLGEVPQPSTVTVQNPKVLNQSCSSFIIHGPVRKEIGSHRASHVLQAPLMASKVTNKKSPKLWPKRNAHVTPINGPVSTHGEWPQVDFDPLEDFIKLHEYYGEEVKQVRADWLKRRQEEEKHLEEDLIDLSEH</sequence>
<dbReference type="GO" id="GO:0055037">
    <property type="term" value="C:recycling endosome"/>
    <property type="evidence" value="ECO:0007669"/>
    <property type="project" value="UniProtKB-SubCell"/>
</dbReference>
<dbReference type="Pfam" id="PF00169">
    <property type="entry name" value="PH"/>
    <property type="match status" value="1"/>
</dbReference>
<name>A0ABD0XPE0_UMBPY</name>
<dbReference type="AlphaFoldDB" id="A0ABD0XPE0"/>
<dbReference type="Gene3D" id="2.30.29.30">
    <property type="entry name" value="Pleckstrin-homology domain (PH domain)/Phosphotyrosine-binding domain (PTB)"/>
    <property type="match status" value="1"/>
</dbReference>
<dbReference type="EMBL" id="JAGEUA010000003">
    <property type="protein sequence ID" value="KAL0993291.1"/>
    <property type="molecule type" value="Genomic_DNA"/>
</dbReference>
<comment type="similarity">
    <text evidence="1">Belongs to the sesquipedalian family.</text>
</comment>
<keyword evidence="1" id="KW-0967">Endosome</keyword>
<feature type="domain" description="PH" evidence="2">
    <location>
        <begin position="17"/>
        <end position="114"/>
    </location>
</feature>
<protein>
    <recommendedName>
        <fullName evidence="1">Sesquipedalian</fullName>
        <shortName evidence="1">Ses</shortName>
    </recommendedName>
    <alternativeName>
        <fullName evidence="1">PH domain-containing endocytic trafficking adaptor</fullName>
    </alternativeName>
</protein>
<keyword evidence="1" id="KW-0597">Phosphoprotein</keyword>
<dbReference type="InterPro" id="IPR011993">
    <property type="entry name" value="PH-like_dom_sf"/>
</dbReference>
<dbReference type="CDD" id="cd13288">
    <property type="entry name" value="PH_Ses"/>
    <property type="match status" value="1"/>
</dbReference>
<accession>A0ABD0XPE0</accession>
<dbReference type="PANTHER" id="PTHR22902">
    <property type="entry name" value="SESQUIPEDALIAN"/>
    <property type="match status" value="1"/>
</dbReference>
<evidence type="ECO:0000256" key="1">
    <source>
        <dbReference type="RuleBase" id="RU369082"/>
    </source>
</evidence>
<keyword evidence="4" id="KW-1185">Reference proteome</keyword>
<dbReference type="InterPro" id="IPR001849">
    <property type="entry name" value="PH_domain"/>
</dbReference>
<evidence type="ECO:0000259" key="2">
    <source>
        <dbReference type="PROSITE" id="PS50003"/>
    </source>
</evidence>
<organism evidence="3 4">
    <name type="scientific">Umbra pygmaea</name>
    <name type="common">Eastern mudminnow</name>
    <dbReference type="NCBI Taxonomy" id="75934"/>
    <lineage>
        <taxon>Eukaryota</taxon>
        <taxon>Metazoa</taxon>
        <taxon>Chordata</taxon>
        <taxon>Craniata</taxon>
        <taxon>Vertebrata</taxon>
        <taxon>Euteleostomi</taxon>
        <taxon>Actinopterygii</taxon>
        <taxon>Neopterygii</taxon>
        <taxon>Teleostei</taxon>
        <taxon>Protacanthopterygii</taxon>
        <taxon>Esociformes</taxon>
        <taxon>Umbridae</taxon>
        <taxon>Umbra</taxon>
    </lineage>
</organism>
<dbReference type="GO" id="GO:0005769">
    <property type="term" value="C:early endosome"/>
    <property type="evidence" value="ECO:0007669"/>
    <property type="project" value="UniProtKB-SubCell"/>
</dbReference>
<comment type="function">
    <text evidence="1">Plays a role in endocytic trafficking. Required for receptor recycling from endosomes, both to the trans-Golgi network and the plasma membrane.</text>
</comment>
<dbReference type="GO" id="GO:0005802">
    <property type="term" value="C:trans-Golgi network"/>
    <property type="evidence" value="ECO:0007669"/>
    <property type="project" value="UniProtKB-UniRule"/>
</dbReference>
<dbReference type="GO" id="GO:0030136">
    <property type="term" value="C:clathrin-coated vesicle"/>
    <property type="evidence" value="ECO:0007669"/>
    <property type="project" value="UniProtKB-SubCell"/>
</dbReference>
<dbReference type="Proteomes" id="UP001557470">
    <property type="component" value="Unassembled WGS sequence"/>
</dbReference>
<evidence type="ECO:0000313" key="4">
    <source>
        <dbReference type="Proteomes" id="UP001557470"/>
    </source>
</evidence>
<dbReference type="GO" id="GO:0005829">
    <property type="term" value="C:cytosol"/>
    <property type="evidence" value="ECO:0007669"/>
    <property type="project" value="GOC"/>
</dbReference>
<dbReference type="SUPFAM" id="SSF50729">
    <property type="entry name" value="PH domain-like"/>
    <property type="match status" value="1"/>
</dbReference>
<dbReference type="SMART" id="SM00233">
    <property type="entry name" value="PH"/>
    <property type="match status" value="1"/>
</dbReference>
<gene>
    <name evidence="3" type="ORF">UPYG_G00105750</name>
</gene>
<proteinExistence type="inferred from homology"/>
<keyword evidence="1" id="KW-0333">Golgi apparatus</keyword>
<evidence type="ECO:0000313" key="3">
    <source>
        <dbReference type="EMBL" id="KAL0993291.1"/>
    </source>
</evidence>
<dbReference type="GO" id="GO:0001881">
    <property type="term" value="P:receptor recycling"/>
    <property type="evidence" value="ECO:0007669"/>
    <property type="project" value="UniProtKB-UniRule"/>
</dbReference>
<dbReference type="PANTHER" id="PTHR22902:SF17">
    <property type="entry name" value="SESQUIPEDALIAN-1"/>
    <property type="match status" value="1"/>
</dbReference>
<dbReference type="PROSITE" id="PS50003">
    <property type="entry name" value="PH_DOMAIN"/>
    <property type="match status" value="1"/>
</dbReference>
<dbReference type="InterPro" id="IPR045188">
    <property type="entry name" value="Boi1/Boi2-like"/>
</dbReference>
<dbReference type="GO" id="GO:0042147">
    <property type="term" value="P:retrograde transport, endosome to Golgi"/>
    <property type="evidence" value="ECO:0007669"/>
    <property type="project" value="UniProtKB-UniRule"/>
</dbReference>
<keyword evidence="1" id="KW-0968">Cytoplasmic vesicle</keyword>